<gene>
    <name evidence="1" type="ORF">C8034_v005263</name>
</gene>
<keyword evidence="2" id="KW-1185">Reference proteome</keyword>
<organism evidence="1 2">
    <name type="scientific">Colletotrichum sidae</name>
    <dbReference type="NCBI Taxonomy" id="1347389"/>
    <lineage>
        <taxon>Eukaryota</taxon>
        <taxon>Fungi</taxon>
        <taxon>Dikarya</taxon>
        <taxon>Ascomycota</taxon>
        <taxon>Pezizomycotina</taxon>
        <taxon>Sordariomycetes</taxon>
        <taxon>Hypocreomycetidae</taxon>
        <taxon>Glomerellales</taxon>
        <taxon>Glomerellaceae</taxon>
        <taxon>Colletotrichum</taxon>
        <taxon>Colletotrichum orbiculare species complex</taxon>
    </lineage>
</organism>
<protein>
    <submittedName>
        <fullName evidence="1">Uncharacterized protein</fullName>
    </submittedName>
</protein>
<name>A0A4R8T6Z9_9PEZI</name>
<proteinExistence type="predicted"/>
<dbReference type="EMBL" id="QAPF01000219">
    <property type="protein sequence ID" value="TEA13039.1"/>
    <property type="molecule type" value="Genomic_DNA"/>
</dbReference>
<reference evidence="1 2" key="1">
    <citation type="submission" date="2018-11" db="EMBL/GenBank/DDBJ databases">
        <title>Genome sequence and assembly of Colletotrichum sidae.</title>
        <authorList>
            <person name="Gan P."/>
            <person name="Shirasu K."/>
        </authorList>
    </citation>
    <scope>NUCLEOTIDE SEQUENCE [LARGE SCALE GENOMIC DNA]</scope>
    <source>
        <strain evidence="1 2">CBS 518.97</strain>
    </source>
</reference>
<dbReference type="Proteomes" id="UP000295604">
    <property type="component" value="Unassembled WGS sequence"/>
</dbReference>
<dbReference type="AlphaFoldDB" id="A0A4R8T6Z9"/>
<accession>A0A4R8T6Z9</accession>
<comment type="caution">
    <text evidence="1">The sequence shown here is derived from an EMBL/GenBank/DDBJ whole genome shotgun (WGS) entry which is preliminary data.</text>
</comment>
<evidence type="ECO:0000313" key="1">
    <source>
        <dbReference type="EMBL" id="TEA13039.1"/>
    </source>
</evidence>
<sequence length="276" mass="30501">MNDTALLNELTFAPGSSSTASSADYVLKGNRGGTSDCSSHIFTGADGHPVRCSVKTKCTVVSGPLISPEIRITHVYETIEHLDLRKEQTAMHMFIPINAVAAQPVVDKSVDLDKVEVAISVDAARITIVKRDVPQQTQLLQGLESWLTLIPRKGDATVVLPFTYYGYVSIYFEQRYVDVLKGEYFRPKDRIVDGELVRMRKNAGSQILPIDGDDILKDCTRRRARVPAAFVFHENDSRMVRLQASAREDYLSELSKVAPLAASSHSCAILPDLSFS</sequence>
<evidence type="ECO:0000313" key="2">
    <source>
        <dbReference type="Proteomes" id="UP000295604"/>
    </source>
</evidence>